<comment type="caution">
    <text evidence="1">The sequence shown here is derived from an EMBL/GenBank/DDBJ whole genome shotgun (WGS) entry which is preliminary data.</text>
</comment>
<protein>
    <recommendedName>
        <fullName evidence="3">MarR family transcriptional regulator</fullName>
    </recommendedName>
</protein>
<dbReference type="InterPro" id="IPR036390">
    <property type="entry name" value="WH_DNA-bd_sf"/>
</dbReference>
<organism evidence="1 2">
    <name type="scientific">Rhodovarius crocodyli</name>
    <dbReference type="NCBI Taxonomy" id="1979269"/>
    <lineage>
        <taxon>Bacteria</taxon>
        <taxon>Pseudomonadati</taxon>
        <taxon>Pseudomonadota</taxon>
        <taxon>Alphaproteobacteria</taxon>
        <taxon>Acetobacterales</taxon>
        <taxon>Roseomonadaceae</taxon>
        <taxon>Rhodovarius</taxon>
    </lineage>
</organism>
<dbReference type="InterPro" id="IPR036388">
    <property type="entry name" value="WH-like_DNA-bd_sf"/>
</dbReference>
<gene>
    <name evidence="1" type="ORF">EOD42_22570</name>
</gene>
<dbReference type="Gene3D" id="1.10.10.10">
    <property type="entry name" value="Winged helix-like DNA-binding domain superfamily/Winged helix DNA-binding domain"/>
    <property type="match status" value="1"/>
</dbReference>
<dbReference type="EMBL" id="SACL01000011">
    <property type="protein sequence ID" value="RVT91443.1"/>
    <property type="molecule type" value="Genomic_DNA"/>
</dbReference>
<accession>A0A437M1N2</accession>
<reference evidence="1 2" key="1">
    <citation type="submission" date="2019-01" db="EMBL/GenBank/DDBJ databases">
        <authorList>
            <person name="Chen W.-M."/>
        </authorList>
    </citation>
    <scope>NUCLEOTIDE SEQUENCE [LARGE SCALE GENOMIC DNA]</scope>
    <source>
        <strain evidence="1 2">CCP-6</strain>
    </source>
</reference>
<evidence type="ECO:0000313" key="1">
    <source>
        <dbReference type="EMBL" id="RVT91443.1"/>
    </source>
</evidence>
<dbReference type="AlphaFoldDB" id="A0A437M1N2"/>
<dbReference type="Proteomes" id="UP000282957">
    <property type="component" value="Unassembled WGS sequence"/>
</dbReference>
<evidence type="ECO:0000313" key="2">
    <source>
        <dbReference type="Proteomes" id="UP000282957"/>
    </source>
</evidence>
<name>A0A437M1N2_9PROT</name>
<dbReference type="SUPFAM" id="SSF46785">
    <property type="entry name" value="Winged helix' DNA-binding domain"/>
    <property type="match status" value="1"/>
</dbReference>
<dbReference type="RefSeq" id="WP_127789861.1">
    <property type="nucleotide sequence ID" value="NZ_SACL01000011.1"/>
</dbReference>
<keyword evidence="2" id="KW-1185">Reference proteome</keyword>
<sequence length="147" mass="15091">MASAASAPLSALTHAFVAASAVDEVFTCRQVALLGLLVETGGHSVAHYADAMSVSKAVVTRASYKLVALGLGNCSKANSDRRLVVLTATGEGRAMWKRLGGLLHQAGGLAMASEMLAFARSGAGFAYPAGALQKLARLVETKGASWE</sequence>
<proteinExistence type="predicted"/>
<evidence type="ECO:0008006" key="3">
    <source>
        <dbReference type="Google" id="ProtNLM"/>
    </source>
</evidence>